<dbReference type="HOGENOM" id="CLU_010194_2_0_1"/>
<dbReference type="AlphaFoldDB" id="T1KQQ4"/>
<reference evidence="3" key="2">
    <citation type="submission" date="2015-06" db="UniProtKB">
        <authorList>
            <consortium name="EnsemblMetazoa"/>
        </authorList>
    </citation>
    <scope>IDENTIFICATION</scope>
</reference>
<dbReference type="Pfam" id="PF00106">
    <property type="entry name" value="adh_short"/>
    <property type="match status" value="1"/>
</dbReference>
<keyword evidence="2" id="KW-0472">Membrane</keyword>
<dbReference type="EMBL" id="CAEY01000378">
    <property type="status" value="NOT_ANNOTATED_CDS"/>
    <property type="molecule type" value="Genomic_DNA"/>
</dbReference>
<keyword evidence="2" id="KW-0812">Transmembrane</keyword>
<dbReference type="OMA" id="AIICFAD"/>
<organism evidence="3 4">
    <name type="scientific">Tetranychus urticae</name>
    <name type="common">Two-spotted spider mite</name>
    <dbReference type="NCBI Taxonomy" id="32264"/>
    <lineage>
        <taxon>Eukaryota</taxon>
        <taxon>Metazoa</taxon>
        <taxon>Ecdysozoa</taxon>
        <taxon>Arthropoda</taxon>
        <taxon>Chelicerata</taxon>
        <taxon>Arachnida</taxon>
        <taxon>Acari</taxon>
        <taxon>Acariformes</taxon>
        <taxon>Trombidiformes</taxon>
        <taxon>Prostigmata</taxon>
        <taxon>Eleutherengona</taxon>
        <taxon>Raphignathae</taxon>
        <taxon>Tetranychoidea</taxon>
        <taxon>Tetranychidae</taxon>
        <taxon>Tetranychus</taxon>
    </lineage>
</organism>
<keyword evidence="1" id="KW-0560">Oxidoreductase</keyword>
<dbReference type="KEGG" id="tut:107366340"/>
<evidence type="ECO:0000313" key="3">
    <source>
        <dbReference type="EnsemblMetazoa" id="tetur18g00760.1"/>
    </source>
</evidence>
<dbReference type="Proteomes" id="UP000015104">
    <property type="component" value="Unassembled WGS sequence"/>
</dbReference>
<evidence type="ECO:0000313" key="4">
    <source>
        <dbReference type="Proteomes" id="UP000015104"/>
    </source>
</evidence>
<keyword evidence="4" id="KW-1185">Reference proteome</keyword>
<keyword evidence="2" id="KW-1133">Transmembrane helix</keyword>
<sequence>MSSPASFVTEKPKIVSKRKSTGIYGLKWFLFGLLITTVAIMVSLFPNIALYASIPGGLLSVLLVCWLIVSPLKRFIVFIFCKSVDPTNKSILITGCDQGLGHGMALSLNSLGFKVFASCYDPTSSGAALLKQNASNKERMIIFKLDVTNDHYIDYAVEFITSHLEATPGDVLWAVINNAGLSRTGKLEWGTFDHHFRSLFEVNTFGVVKVTRAFLPLLRKSFGRVIIISSFGGRVTSSFMTAYAMSKAAIICFADGLRLEMMPFGVSVVSVEPVFARTPMMDPQISNQRIDEMWTNTVPSVQQVYGKEQVDQVKQAIELLHTSPMGLDETYQDVIRCVTRSVISPVPEYVEQPASFLQKPLNMIVQSIPREWVDVYLLIVDKILSLIGSIKGKPNNS</sequence>
<dbReference type="InterPro" id="IPR002347">
    <property type="entry name" value="SDR_fam"/>
</dbReference>
<dbReference type="PANTHER" id="PTHR43313">
    <property type="entry name" value="SHORT-CHAIN DEHYDROGENASE/REDUCTASE FAMILY 9C"/>
    <property type="match status" value="1"/>
</dbReference>
<dbReference type="SUPFAM" id="SSF51735">
    <property type="entry name" value="NAD(P)-binding Rossmann-fold domains"/>
    <property type="match status" value="1"/>
</dbReference>
<dbReference type="PROSITE" id="PS00061">
    <property type="entry name" value="ADH_SHORT"/>
    <property type="match status" value="1"/>
</dbReference>
<dbReference type="eggNOG" id="KOG1610">
    <property type="taxonomic scope" value="Eukaryota"/>
</dbReference>
<dbReference type="PANTHER" id="PTHR43313:SF36">
    <property type="entry name" value="D-BETA-HYDROXYBUTYRATE DEHYDROGENASE, MITOCHONDRIAL"/>
    <property type="match status" value="1"/>
</dbReference>
<evidence type="ECO:0000256" key="1">
    <source>
        <dbReference type="ARBA" id="ARBA00023002"/>
    </source>
</evidence>
<dbReference type="EnsemblMetazoa" id="tetur18g00760.1">
    <property type="protein sequence ID" value="tetur18g00760.1"/>
    <property type="gene ID" value="tetur18g00760"/>
</dbReference>
<name>T1KQQ4_TETUR</name>
<dbReference type="InterPro" id="IPR020904">
    <property type="entry name" value="Sc_DH/Rdtase_CS"/>
</dbReference>
<reference evidence="4" key="1">
    <citation type="submission" date="2011-08" db="EMBL/GenBank/DDBJ databases">
        <authorList>
            <person name="Rombauts S."/>
        </authorList>
    </citation>
    <scope>NUCLEOTIDE SEQUENCE</scope>
    <source>
        <strain evidence="4">London</strain>
    </source>
</reference>
<dbReference type="Gene3D" id="3.40.50.720">
    <property type="entry name" value="NAD(P)-binding Rossmann-like Domain"/>
    <property type="match status" value="1"/>
</dbReference>
<dbReference type="InterPro" id="IPR036291">
    <property type="entry name" value="NAD(P)-bd_dom_sf"/>
</dbReference>
<feature type="transmembrane region" description="Helical" evidence="2">
    <location>
        <begin position="48"/>
        <end position="69"/>
    </location>
</feature>
<feature type="transmembrane region" description="Helical" evidence="2">
    <location>
        <begin position="21"/>
        <end position="42"/>
    </location>
</feature>
<dbReference type="PRINTS" id="PR00081">
    <property type="entry name" value="GDHRDH"/>
</dbReference>
<proteinExistence type="predicted"/>
<dbReference type="GO" id="GO:0016491">
    <property type="term" value="F:oxidoreductase activity"/>
    <property type="evidence" value="ECO:0007669"/>
    <property type="project" value="UniProtKB-KW"/>
</dbReference>
<dbReference type="OrthoDB" id="6494282at2759"/>
<dbReference type="GO" id="GO:0008202">
    <property type="term" value="P:steroid metabolic process"/>
    <property type="evidence" value="ECO:0007669"/>
    <property type="project" value="TreeGrafter"/>
</dbReference>
<accession>T1KQQ4</accession>
<evidence type="ECO:0000256" key="2">
    <source>
        <dbReference type="SAM" id="Phobius"/>
    </source>
</evidence>
<gene>
    <name evidence="3" type="primary">107366340</name>
</gene>
<protein>
    <submittedName>
        <fullName evidence="3">Uncharacterized protein</fullName>
    </submittedName>
</protein>